<dbReference type="GO" id="GO:0140664">
    <property type="term" value="F:ATP-dependent DNA damage sensor activity"/>
    <property type="evidence" value="ECO:0007669"/>
    <property type="project" value="InterPro"/>
</dbReference>
<reference evidence="9" key="1">
    <citation type="journal article" date="2016" name="Gigascience">
        <title>De novo construction of an expanded transcriptome assembly for the western tarnished plant bug, Lygus hesperus.</title>
        <authorList>
            <person name="Tassone E.E."/>
            <person name="Geib S.M."/>
            <person name="Hall B."/>
            <person name="Fabrick J.A."/>
            <person name="Brent C.S."/>
            <person name="Hull J.J."/>
        </authorList>
    </citation>
    <scope>NUCLEOTIDE SEQUENCE</scope>
</reference>
<dbReference type="PANTHER" id="PTHR46239">
    <property type="entry name" value="DNA REPAIR PROTEIN RAD51 HOMOLOG 3 RAD51C"/>
    <property type="match status" value="1"/>
</dbReference>
<dbReference type="Gene3D" id="3.40.50.300">
    <property type="entry name" value="P-loop containing nucleotide triphosphate hydrolases"/>
    <property type="match status" value="1"/>
</dbReference>
<dbReference type="GO" id="GO:0033065">
    <property type="term" value="C:Rad51C-XRCC3 complex"/>
    <property type="evidence" value="ECO:0007669"/>
    <property type="project" value="TreeGrafter"/>
</dbReference>
<feature type="domain" description="RecA family profile 1" evidence="8">
    <location>
        <begin position="98"/>
        <end position="284"/>
    </location>
</feature>
<evidence type="ECO:0000256" key="2">
    <source>
        <dbReference type="ARBA" id="ARBA00022741"/>
    </source>
</evidence>
<name>A0A146LZB4_LYGHE</name>
<proteinExistence type="predicted"/>
<dbReference type="InterPro" id="IPR020588">
    <property type="entry name" value="RecA_ATP-bd"/>
</dbReference>
<dbReference type="InterPro" id="IPR052093">
    <property type="entry name" value="HR_Repair_Mediator"/>
</dbReference>
<keyword evidence="5" id="KW-0234">DNA repair</keyword>
<evidence type="ECO:0000256" key="7">
    <source>
        <dbReference type="ARBA" id="ARBA00040674"/>
    </source>
</evidence>
<dbReference type="GO" id="GO:0033063">
    <property type="term" value="C:Rad51B-Rad51C-Rad51D-XRCC2 complex"/>
    <property type="evidence" value="ECO:0007669"/>
    <property type="project" value="TreeGrafter"/>
</dbReference>
<gene>
    <name evidence="9" type="primary">Rad51c_1</name>
    <name evidence="10" type="synonym">Rad51c_0</name>
    <name evidence="10" type="ORF">g.62730</name>
    <name evidence="9" type="ORF">g.62732</name>
</gene>
<dbReference type="SUPFAM" id="SSF52540">
    <property type="entry name" value="P-loop containing nucleoside triphosphate hydrolases"/>
    <property type="match status" value="1"/>
</dbReference>
<dbReference type="GO" id="GO:0000400">
    <property type="term" value="F:four-way junction DNA binding"/>
    <property type="evidence" value="ECO:0007669"/>
    <property type="project" value="TreeGrafter"/>
</dbReference>
<dbReference type="PANTHER" id="PTHR46239:SF1">
    <property type="entry name" value="DNA REPAIR PROTEIN RAD51 HOMOLOG 3"/>
    <property type="match status" value="1"/>
</dbReference>
<evidence type="ECO:0000256" key="3">
    <source>
        <dbReference type="ARBA" id="ARBA00022763"/>
    </source>
</evidence>
<keyword evidence="6" id="KW-0539">Nucleus</keyword>
<evidence type="ECO:0000256" key="5">
    <source>
        <dbReference type="ARBA" id="ARBA00023204"/>
    </source>
</evidence>
<dbReference type="AlphaFoldDB" id="A0A146LZB4"/>
<dbReference type="GO" id="GO:0007131">
    <property type="term" value="P:reciprocal meiotic recombination"/>
    <property type="evidence" value="ECO:0007669"/>
    <property type="project" value="TreeGrafter"/>
</dbReference>
<sequence length="353" mass="38958">MCLPSVFLIEATHFNPGTILWNMLMRPLFTLALPDVVIQALRKGGYRYFEDLLNHDGVLKENVTELLGKFNYNPSDLMNLAAPSLIDTAGQLLQNEALISRIPTFSQSFDRILGGGVPSGSILQIYGGPGSGKTQFLLQLCVNVQLPECFGGLEGASIFIDTDLGFSPSRLTEIAKGAVCHCTRIASVHHMEDEVRTFSVETILSRVYYMTVKNHIELIAAVEQLNVFIPKNPKVKFVAIDSLIFPFLTMNNSLERTRVIYLIINKLSLIADKFNIAVVFSNHITTKIINNTKLLAQALGESLGHRVTQSLLLAKVDESFSAVLSKSSTGPEVVIQFTITKEGIRDLQETESV</sequence>
<evidence type="ECO:0000256" key="6">
    <source>
        <dbReference type="ARBA" id="ARBA00023242"/>
    </source>
</evidence>
<keyword evidence="2" id="KW-0547">Nucleotide-binding</keyword>
<dbReference type="GO" id="GO:0000707">
    <property type="term" value="P:meiotic DNA recombinase assembly"/>
    <property type="evidence" value="ECO:0007669"/>
    <property type="project" value="TreeGrafter"/>
</dbReference>
<evidence type="ECO:0000313" key="9">
    <source>
        <dbReference type="EMBL" id="JAQ12921.1"/>
    </source>
</evidence>
<dbReference type="Pfam" id="PF08423">
    <property type="entry name" value="Rad51"/>
    <property type="match status" value="1"/>
</dbReference>
<comment type="subcellular location">
    <subcellularLocation>
        <location evidence="1">Nucleus</location>
    </subcellularLocation>
</comment>
<dbReference type="PIRSF" id="PIRSF005856">
    <property type="entry name" value="Rad51"/>
    <property type="match status" value="1"/>
</dbReference>
<dbReference type="EMBL" id="GDHC01005708">
    <property type="protein sequence ID" value="JAQ12921.1"/>
    <property type="molecule type" value="Transcribed_RNA"/>
</dbReference>
<dbReference type="EMBL" id="GDHC01003093">
    <property type="protein sequence ID" value="JAQ15536.1"/>
    <property type="molecule type" value="Transcribed_RNA"/>
</dbReference>
<evidence type="ECO:0000256" key="4">
    <source>
        <dbReference type="ARBA" id="ARBA00022840"/>
    </source>
</evidence>
<evidence type="ECO:0000313" key="10">
    <source>
        <dbReference type="EMBL" id="JAQ15536.1"/>
    </source>
</evidence>
<protein>
    <recommendedName>
        <fullName evidence="7">DNA repair protein RAD51 homolog 3</fullName>
    </recommendedName>
</protein>
<dbReference type="InterPro" id="IPR016467">
    <property type="entry name" value="DNA_recomb/repair_RecA-like"/>
</dbReference>
<dbReference type="GO" id="GO:0008821">
    <property type="term" value="F:crossover junction DNA endonuclease activity"/>
    <property type="evidence" value="ECO:0007669"/>
    <property type="project" value="TreeGrafter"/>
</dbReference>
<keyword evidence="3" id="KW-0227">DNA damage</keyword>
<dbReference type="InterPro" id="IPR013632">
    <property type="entry name" value="Rad51_C"/>
</dbReference>
<evidence type="ECO:0000256" key="1">
    <source>
        <dbReference type="ARBA" id="ARBA00004123"/>
    </source>
</evidence>
<organism evidence="9">
    <name type="scientific">Lygus hesperus</name>
    <name type="common">Western plant bug</name>
    <dbReference type="NCBI Taxonomy" id="30085"/>
    <lineage>
        <taxon>Eukaryota</taxon>
        <taxon>Metazoa</taxon>
        <taxon>Ecdysozoa</taxon>
        <taxon>Arthropoda</taxon>
        <taxon>Hexapoda</taxon>
        <taxon>Insecta</taxon>
        <taxon>Pterygota</taxon>
        <taxon>Neoptera</taxon>
        <taxon>Paraneoptera</taxon>
        <taxon>Hemiptera</taxon>
        <taxon>Heteroptera</taxon>
        <taxon>Panheteroptera</taxon>
        <taxon>Cimicomorpha</taxon>
        <taxon>Miridae</taxon>
        <taxon>Mirini</taxon>
        <taxon>Lygus</taxon>
    </lineage>
</organism>
<evidence type="ECO:0000259" key="8">
    <source>
        <dbReference type="PROSITE" id="PS50162"/>
    </source>
</evidence>
<accession>A0A146LZB4</accession>
<dbReference type="PROSITE" id="PS50162">
    <property type="entry name" value="RECA_2"/>
    <property type="match status" value="1"/>
</dbReference>
<keyword evidence="4" id="KW-0067">ATP-binding</keyword>
<dbReference type="InterPro" id="IPR027417">
    <property type="entry name" value="P-loop_NTPase"/>
</dbReference>
<dbReference type="GO" id="GO:0005524">
    <property type="term" value="F:ATP binding"/>
    <property type="evidence" value="ECO:0007669"/>
    <property type="project" value="UniProtKB-KW"/>
</dbReference>
<dbReference type="GO" id="GO:0005657">
    <property type="term" value="C:replication fork"/>
    <property type="evidence" value="ECO:0007669"/>
    <property type="project" value="TreeGrafter"/>
</dbReference>